<dbReference type="EMBL" id="DS113189">
    <property type="protein sequence ID" value="EAY21571.1"/>
    <property type="molecule type" value="Genomic_DNA"/>
</dbReference>
<protein>
    <submittedName>
        <fullName evidence="1">Uncharacterized protein</fullName>
    </submittedName>
</protein>
<dbReference type="InParanoid" id="A2DD92"/>
<sequence>MTLEFTTFKKGRYEYGFIDNELYLKVFYHDIQLGGYFTNKNEARWNDKKYKYSILTEIDDKYRDTDGLFQFSIVYPELRTFNVWKQKNNPLNEPKVIKSDHKPCNVTGYQYIKVLADRKDDLCVWGGLCLSNSGALIDGCQGLKDFFYAIGYTGQQWTGNLLPSNGTGVNTVSLWVKVNINIIQGSCVANILPILQKFNVLSFIFILLDT</sequence>
<proteinExistence type="predicted"/>
<dbReference type="Proteomes" id="UP000001542">
    <property type="component" value="Unassembled WGS sequence"/>
</dbReference>
<evidence type="ECO:0000313" key="1">
    <source>
        <dbReference type="EMBL" id="EAY21571.1"/>
    </source>
</evidence>
<organism evidence="1 2">
    <name type="scientific">Trichomonas vaginalis (strain ATCC PRA-98 / G3)</name>
    <dbReference type="NCBI Taxonomy" id="412133"/>
    <lineage>
        <taxon>Eukaryota</taxon>
        <taxon>Metamonada</taxon>
        <taxon>Parabasalia</taxon>
        <taxon>Trichomonadida</taxon>
        <taxon>Trichomonadidae</taxon>
        <taxon>Trichomonas</taxon>
    </lineage>
</organism>
<dbReference type="AlphaFoldDB" id="A2DD92"/>
<keyword evidence="2" id="KW-1185">Reference proteome</keyword>
<dbReference type="RefSeq" id="XP_001582557.1">
    <property type="nucleotide sequence ID" value="XM_001582507.1"/>
</dbReference>
<dbReference type="KEGG" id="tva:5467121"/>
<reference evidence="1" key="2">
    <citation type="journal article" date="2007" name="Science">
        <title>Draft genome sequence of the sexually transmitted pathogen Trichomonas vaginalis.</title>
        <authorList>
            <person name="Carlton J.M."/>
            <person name="Hirt R.P."/>
            <person name="Silva J.C."/>
            <person name="Delcher A.L."/>
            <person name="Schatz M."/>
            <person name="Zhao Q."/>
            <person name="Wortman J.R."/>
            <person name="Bidwell S.L."/>
            <person name="Alsmark U.C.M."/>
            <person name="Besteiro S."/>
            <person name="Sicheritz-Ponten T."/>
            <person name="Noel C.J."/>
            <person name="Dacks J.B."/>
            <person name="Foster P.G."/>
            <person name="Simillion C."/>
            <person name="Van de Peer Y."/>
            <person name="Miranda-Saavedra D."/>
            <person name="Barton G.J."/>
            <person name="Westrop G.D."/>
            <person name="Mueller S."/>
            <person name="Dessi D."/>
            <person name="Fiori P.L."/>
            <person name="Ren Q."/>
            <person name="Paulsen I."/>
            <person name="Zhang H."/>
            <person name="Bastida-Corcuera F.D."/>
            <person name="Simoes-Barbosa A."/>
            <person name="Brown M.T."/>
            <person name="Hayes R.D."/>
            <person name="Mukherjee M."/>
            <person name="Okumura C.Y."/>
            <person name="Schneider R."/>
            <person name="Smith A.J."/>
            <person name="Vanacova S."/>
            <person name="Villalvazo M."/>
            <person name="Haas B.J."/>
            <person name="Pertea M."/>
            <person name="Feldblyum T.V."/>
            <person name="Utterback T.R."/>
            <person name="Shu C.L."/>
            <person name="Osoegawa K."/>
            <person name="de Jong P.J."/>
            <person name="Hrdy I."/>
            <person name="Horvathova L."/>
            <person name="Zubacova Z."/>
            <person name="Dolezal P."/>
            <person name="Malik S.B."/>
            <person name="Logsdon J.M. Jr."/>
            <person name="Henze K."/>
            <person name="Gupta A."/>
            <person name="Wang C.C."/>
            <person name="Dunne R.L."/>
            <person name="Upcroft J.A."/>
            <person name="Upcroft P."/>
            <person name="White O."/>
            <person name="Salzberg S.L."/>
            <person name="Tang P."/>
            <person name="Chiu C.-H."/>
            <person name="Lee Y.-S."/>
            <person name="Embley T.M."/>
            <person name="Coombs G.H."/>
            <person name="Mottram J.C."/>
            <person name="Tachezy J."/>
            <person name="Fraser-Liggett C.M."/>
            <person name="Johnson P.J."/>
        </authorList>
    </citation>
    <scope>NUCLEOTIDE SEQUENCE [LARGE SCALE GENOMIC DNA]</scope>
    <source>
        <strain evidence="1">G3</strain>
    </source>
</reference>
<accession>A2DD92</accession>
<reference evidence="1" key="1">
    <citation type="submission" date="2006-10" db="EMBL/GenBank/DDBJ databases">
        <authorList>
            <person name="Amadeo P."/>
            <person name="Zhao Q."/>
            <person name="Wortman J."/>
            <person name="Fraser-Liggett C."/>
            <person name="Carlton J."/>
        </authorList>
    </citation>
    <scope>NUCLEOTIDE SEQUENCE</scope>
    <source>
        <strain evidence="1">G3</strain>
    </source>
</reference>
<evidence type="ECO:0000313" key="2">
    <source>
        <dbReference type="Proteomes" id="UP000001542"/>
    </source>
</evidence>
<gene>
    <name evidence="1" type="ORF">TVAG_013360</name>
</gene>
<name>A2DD92_TRIV3</name>
<dbReference type="VEuPathDB" id="TrichDB:TVAGG3_0987090"/>
<dbReference type="VEuPathDB" id="TrichDB:TVAG_013360"/>